<dbReference type="PANTHER" id="PTHR35004">
    <property type="entry name" value="TRANSPOSASE RV3428C-RELATED"/>
    <property type="match status" value="1"/>
</dbReference>
<organism evidence="3 4">
    <name type="scientific">Gulosibacter chungangensis</name>
    <dbReference type="NCBI Taxonomy" id="979746"/>
    <lineage>
        <taxon>Bacteria</taxon>
        <taxon>Bacillati</taxon>
        <taxon>Actinomycetota</taxon>
        <taxon>Actinomycetes</taxon>
        <taxon>Micrococcales</taxon>
        <taxon>Microbacteriaceae</taxon>
        <taxon>Gulosibacter</taxon>
    </lineage>
</organism>
<sequence length="449" mass="50255">MARLPSFQHNPERLCRLGLNQTNSRPKYGYSQFCALFATYVDTHDLVATLHHDPGKVMFIDWAGDTLSLVDAASGALTTAYLFTAVLPFSGVIFVSASVSMKSPAWLDAHVNAFAYFGGVPQLLIPDNPTTSTHRRQRQDPERVINARYQQLADHYGTTVVPARVKKPRDKAAVERAVKTINTRVIGYLDQETFHTLAELNDAIAQRLQEINHDMLQADGTSRWERFTGEEQALLSPLPEHPFTDVVWKSPKVGRNYHVSIDTQKYSVPFKYAGQLVRARLTTSQITIFDHSDSIIAEHARLTGRKGQYSTDPAHVPPQHRDLDGLWTRVWFLDRAERFGPATIWAISQVLDRHDIEAHGYLDCYNILDGLGKKNRALLEAASERLQQRDGHVTYTMLKRIMASITSDQQAPTPLRPAASTKKNAATVKATDPGVFVRDASHYATEGGL</sequence>
<dbReference type="Pfam" id="PF00665">
    <property type="entry name" value="rve"/>
    <property type="match status" value="1"/>
</dbReference>
<dbReference type="EMBL" id="WBKB01000016">
    <property type="protein sequence ID" value="KAB1640406.1"/>
    <property type="molecule type" value="Genomic_DNA"/>
</dbReference>
<dbReference type="InterPro" id="IPR036397">
    <property type="entry name" value="RNaseH_sf"/>
</dbReference>
<reference evidence="3 4" key="1">
    <citation type="submission" date="2019-09" db="EMBL/GenBank/DDBJ databases">
        <title>Phylogeny of genus Pseudoclavibacter and closely related genus.</title>
        <authorList>
            <person name="Li Y."/>
        </authorList>
    </citation>
    <scope>NUCLEOTIDE SEQUENCE [LARGE SCALE GENOMIC DNA]</scope>
    <source>
        <strain evidence="3 4">KCTC 13959</strain>
    </source>
</reference>
<protein>
    <submittedName>
        <fullName evidence="3">IS21 family transposase</fullName>
    </submittedName>
</protein>
<dbReference type="PANTHER" id="PTHR35004:SF8">
    <property type="entry name" value="TRANSPOSASE RV3428C-RELATED"/>
    <property type="match status" value="1"/>
</dbReference>
<dbReference type="Proteomes" id="UP000433493">
    <property type="component" value="Unassembled WGS sequence"/>
</dbReference>
<proteinExistence type="inferred from homology"/>
<comment type="caution">
    <text evidence="3">The sequence shown here is derived from an EMBL/GenBank/DDBJ whole genome shotgun (WGS) entry which is preliminary data.</text>
</comment>
<dbReference type="Pfam" id="PF22483">
    <property type="entry name" value="Mu-transpos_C_2"/>
    <property type="match status" value="1"/>
</dbReference>
<evidence type="ECO:0000313" key="4">
    <source>
        <dbReference type="Proteomes" id="UP000433493"/>
    </source>
</evidence>
<name>A0A7J5B8P4_9MICO</name>
<gene>
    <name evidence="3" type="ORF">F8O05_14670</name>
</gene>
<dbReference type="InterPro" id="IPR054353">
    <property type="entry name" value="IstA-like_C"/>
</dbReference>
<dbReference type="SUPFAM" id="SSF53098">
    <property type="entry name" value="Ribonuclease H-like"/>
    <property type="match status" value="1"/>
</dbReference>
<dbReference type="PROSITE" id="PS50994">
    <property type="entry name" value="INTEGRASE"/>
    <property type="match status" value="1"/>
</dbReference>
<dbReference type="GO" id="GO:0003676">
    <property type="term" value="F:nucleic acid binding"/>
    <property type="evidence" value="ECO:0007669"/>
    <property type="project" value="InterPro"/>
</dbReference>
<evidence type="ECO:0000256" key="1">
    <source>
        <dbReference type="ARBA" id="ARBA00009277"/>
    </source>
</evidence>
<dbReference type="OrthoDB" id="2065409at2"/>
<dbReference type="AlphaFoldDB" id="A0A7J5B8P4"/>
<accession>A0A7J5B8P4</accession>
<dbReference type="GO" id="GO:0015074">
    <property type="term" value="P:DNA integration"/>
    <property type="evidence" value="ECO:0007669"/>
    <property type="project" value="InterPro"/>
</dbReference>
<feature type="domain" description="Integrase catalytic" evidence="2">
    <location>
        <begin position="50"/>
        <end position="231"/>
    </location>
</feature>
<dbReference type="Gene3D" id="3.30.420.10">
    <property type="entry name" value="Ribonuclease H-like superfamily/Ribonuclease H"/>
    <property type="match status" value="1"/>
</dbReference>
<dbReference type="NCBIfam" id="NF033546">
    <property type="entry name" value="transpos_IS21"/>
    <property type="match status" value="1"/>
</dbReference>
<keyword evidence="4" id="KW-1185">Reference proteome</keyword>
<evidence type="ECO:0000259" key="2">
    <source>
        <dbReference type="PROSITE" id="PS50994"/>
    </source>
</evidence>
<dbReference type="InterPro" id="IPR012337">
    <property type="entry name" value="RNaseH-like_sf"/>
</dbReference>
<dbReference type="InterPro" id="IPR001584">
    <property type="entry name" value="Integrase_cat-core"/>
</dbReference>
<comment type="similarity">
    <text evidence="1">Belongs to the transposase IS21/IS408/IS1162 family.</text>
</comment>
<evidence type="ECO:0000313" key="3">
    <source>
        <dbReference type="EMBL" id="KAB1640406.1"/>
    </source>
</evidence>